<dbReference type="CDD" id="cd01989">
    <property type="entry name" value="USP_STK_Ubox_N"/>
    <property type="match status" value="1"/>
</dbReference>
<dbReference type="AlphaFoldDB" id="A0AAV6HQD8"/>
<dbReference type="EMBL" id="JACTNZ010000013">
    <property type="protein sequence ID" value="KAG5516225.1"/>
    <property type="molecule type" value="Genomic_DNA"/>
</dbReference>
<protein>
    <submittedName>
        <fullName evidence="1">Uncharacterized protein</fullName>
    </submittedName>
</protein>
<dbReference type="PANTHER" id="PTHR47382">
    <property type="entry name" value="U-BOX DOMAIN-CONTAINING PROTEIN 52-LIKE"/>
    <property type="match status" value="1"/>
</dbReference>
<dbReference type="Proteomes" id="UP000823749">
    <property type="component" value="Chromosome 13"/>
</dbReference>
<sequence>MSVVVTGTGVDLCPDEGNTWTKYRSICEIEEEEEENYGEFLDQIKNIDPLPSIKEESGSGDTSPFSLCFHGGVVYVAVGKTGSSMDALLWSLNHAVVNGSTPVCLIYVYPEIRYIPTPLGKLPVSQVNREQKGNYMIQERSKRRVFLQKFLDVCSASKIKVDTVLIESDMEAKALLDLIPILNITKLVLGTTKSSLRKLRSRRGNEIAGYVLQNAPEFCEVKIICEGKEVEIWEKKAGERTMWLGLHKKAGCRKEAQCKPAGRNKRGCFAEAQSQGKRFDKSLANDIEKGKVEV</sequence>
<evidence type="ECO:0000313" key="1">
    <source>
        <dbReference type="EMBL" id="KAG5516225.1"/>
    </source>
</evidence>
<organism evidence="1 2">
    <name type="scientific">Rhododendron griersonianum</name>
    <dbReference type="NCBI Taxonomy" id="479676"/>
    <lineage>
        <taxon>Eukaryota</taxon>
        <taxon>Viridiplantae</taxon>
        <taxon>Streptophyta</taxon>
        <taxon>Embryophyta</taxon>
        <taxon>Tracheophyta</taxon>
        <taxon>Spermatophyta</taxon>
        <taxon>Magnoliopsida</taxon>
        <taxon>eudicotyledons</taxon>
        <taxon>Gunneridae</taxon>
        <taxon>Pentapetalae</taxon>
        <taxon>asterids</taxon>
        <taxon>Ericales</taxon>
        <taxon>Ericaceae</taxon>
        <taxon>Ericoideae</taxon>
        <taxon>Rhodoreae</taxon>
        <taxon>Rhododendron</taxon>
    </lineage>
</organism>
<keyword evidence="2" id="KW-1185">Reference proteome</keyword>
<evidence type="ECO:0000313" key="2">
    <source>
        <dbReference type="Proteomes" id="UP000823749"/>
    </source>
</evidence>
<dbReference type="InterPro" id="IPR014729">
    <property type="entry name" value="Rossmann-like_a/b/a_fold"/>
</dbReference>
<dbReference type="SUPFAM" id="SSF52402">
    <property type="entry name" value="Adenine nucleotide alpha hydrolases-like"/>
    <property type="match status" value="1"/>
</dbReference>
<dbReference type="Gene3D" id="3.40.50.620">
    <property type="entry name" value="HUPs"/>
    <property type="match status" value="1"/>
</dbReference>
<name>A0AAV6HQD8_9ERIC</name>
<proteinExistence type="predicted"/>
<comment type="caution">
    <text evidence="1">The sequence shown here is derived from an EMBL/GenBank/DDBJ whole genome shotgun (WGS) entry which is preliminary data.</text>
</comment>
<accession>A0AAV6HQD8</accession>
<gene>
    <name evidence="1" type="ORF">RHGRI_037056</name>
</gene>
<dbReference type="PANTHER" id="PTHR47382:SF3">
    <property type="entry name" value="ADENINE NUCLEOTIDE ALPHA HYDROLASES-LIKE SUPERFAMILY PROTEIN"/>
    <property type="match status" value="1"/>
</dbReference>
<reference evidence="1 2" key="1">
    <citation type="submission" date="2020-08" db="EMBL/GenBank/DDBJ databases">
        <title>Plant Genome Project.</title>
        <authorList>
            <person name="Zhang R.-G."/>
        </authorList>
    </citation>
    <scope>NUCLEOTIDE SEQUENCE [LARGE SCALE GENOMIC DNA]</scope>
    <source>
        <strain evidence="1">WSP0</strain>
        <tissue evidence="1">Leaf</tissue>
    </source>
</reference>